<sequence length="76" mass="8727">MMLFNFIQNLGGGILIFILLASLAYFFLWVYCLVDIIRSDFKDQNMKLIWIVILLFAQGFGPIAYLILGKGSKKTF</sequence>
<evidence type="ECO:0000313" key="8">
    <source>
        <dbReference type="EMBL" id="AMQ55231.1"/>
    </source>
</evidence>
<evidence type="ECO:0000256" key="5">
    <source>
        <dbReference type="ARBA" id="ARBA00023136"/>
    </source>
</evidence>
<name>A0A142EJC6_9BACT</name>
<evidence type="ECO:0000259" key="7">
    <source>
        <dbReference type="Pfam" id="PF13396"/>
    </source>
</evidence>
<evidence type="ECO:0000256" key="4">
    <source>
        <dbReference type="ARBA" id="ARBA00022989"/>
    </source>
</evidence>
<dbReference type="KEGG" id="alm:AO498_02395"/>
<keyword evidence="3 6" id="KW-0812">Transmembrane</keyword>
<dbReference type="OrthoDB" id="1123412at2"/>
<keyword evidence="4 6" id="KW-1133">Transmembrane helix</keyword>
<dbReference type="InterPro" id="IPR027379">
    <property type="entry name" value="CLS_N"/>
</dbReference>
<feature type="domain" description="Cardiolipin synthase N-terminal" evidence="7">
    <location>
        <begin position="28"/>
        <end position="69"/>
    </location>
</feature>
<accession>A0A142EJC6</accession>
<evidence type="ECO:0000313" key="9">
    <source>
        <dbReference type="Proteomes" id="UP000073816"/>
    </source>
</evidence>
<reference evidence="8 9" key="2">
    <citation type="journal article" date="2016" name="Genome Announc.">
        <title>Complete Genome Sequence of Algoriphagus sp. Strain M8-2, Isolated from a Brackish Lake.</title>
        <authorList>
            <person name="Muraguchi Y."/>
            <person name="Kushimoto K."/>
            <person name="Ohtsubo Y."/>
            <person name="Suzuki T."/>
            <person name="Dohra H."/>
            <person name="Kimbara K."/>
            <person name="Shintani M."/>
        </authorList>
    </citation>
    <scope>NUCLEOTIDE SEQUENCE [LARGE SCALE GENOMIC DNA]</scope>
    <source>
        <strain evidence="8 9">M8-2</strain>
    </source>
</reference>
<evidence type="ECO:0000256" key="3">
    <source>
        <dbReference type="ARBA" id="ARBA00022692"/>
    </source>
</evidence>
<dbReference type="PATRIC" id="fig|1727163.4.peg.502"/>
<dbReference type="RefSeq" id="WP_067543281.1">
    <property type="nucleotide sequence ID" value="NZ_CP012836.1"/>
</dbReference>
<organism evidence="8 9">
    <name type="scientific">Algoriphagus sanaruensis</name>
    <dbReference type="NCBI Taxonomy" id="1727163"/>
    <lineage>
        <taxon>Bacteria</taxon>
        <taxon>Pseudomonadati</taxon>
        <taxon>Bacteroidota</taxon>
        <taxon>Cytophagia</taxon>
        <taxon>Cytophagales</taxon>
        <taxon>Cyclobacteriaceae</taxon>
        <taxon>Algoriphagus</taxon>
    </lineage>
</organism>
<gene>
    <name evidence="8" type="ORF">AO498_02395</name>
</gene>
<evidence type="ECO:0000256" key="1">
    <source>
        <dbReference type="ARBA" id="ARBA00004651"/>
    </source>
</evidence>
<dbReference type="Proteomes" id="UP000073816">
    <property type="component" value="Chromosome"/>
</dbReference>
<evidence type="ECO:0000256" key="2">
    <source>
        <dbReference type="ARBA" id="ARBA00022475"/>
    </source>
</evidence>
<dbReference type="GO" id="GO:0005886">
    <property type="term" value="C:plasma membrane"/>
    <property type="evidence" value="ECO:0007669"/>
    <property type="project" value="UniProtKB-SubCell"/>
</dbReference>
<dbReference type="EMBL" id="CP012836">
    <property type="protein sequence ID" value="AMQ55231.1"/>
    <property type="molecule type" value="Genomic_DNA"/>
</dbReference>
<protein>
    <recommendedName>
        <fullName evidence="7">Cardiolipin synthase N-terminal domain-containing protein</fullName>
    </recommendedName>
</protein>
<keyword evidence="9" id="KW-1185">Reference proteome</keyword>
<evidence type="ECO:0000256" key="6">
    <source>
        <dbReference type="SAM" id="Phobius"/>
    </source>
</evidence>
<reference evidence="9" key="1">
    <citation type="submission" date="2015-09" db="EMBL/GenBank/DDBJ databases">
        <title>Complete sequence of Algoriphagus sp. M8-2.</title>
        <authorList>
            <person name="Shintani M."/>
        </authorList>
    </citation>
    <scope>NUCLEOTIDE SEQUENCE [LARGE SCALE GENOMIC DNA]</scope>
    <source>
        <strain evidence="9">M8-2</strain>
    </source>
</reference>
<feature type="transmembrane region" description="Helical" evidence="6">
    <location>
        <begin position="48"/>
        <end position="68"/>
    </location>
</feature>
<keyword evidence="2" id="KW-1003">Cell membrane</keyword>
<feature type="transmembrane region" description="Helical" evidence="6">
    <location>
        <begin position="12"/>
        <end position="36"/>
    </location>
</feature>
<dbReference type="STRING" id="1727163.AO498_02395"/>
<dbReference type="Pfam" id="PF13396">
    <property type="entry name" value="PLDc_N"/>
    <property type="match status" value="1"/>
</dbReference>
<keyword evidence="5 6" id="KW-0472">Membrane</keyword>
<comment type="subcellular location">
    <subcellularLocation>
        <location evidence="1">Cell membrane</location>
        <topology evidence="1">Multi-pass membrane protein</topology>
    </subcellularLocation>
</comment>
<proteinExistence type="predicted"/>
<dbReference type="AlphaFoldDB" id="A0A142EJC6"/>